<organism evidence="1 2">
    <name type="scientific">Knufia fluminis</name>
    <dbReference type="NCBI Taxonomy" id="191047"/>
    <lineage>
        <taxon>Eukaryota</taxon>
        <taxon>Fungi</taxon>
        <taxon>Dikarya</taxon>
        <taxon>Ascomycota</taxon>
        <taxon>Pezizomycotina</taxon>
        <taxon>Eurotiomycetes</taxon>
        <taxon>Chaetothyriomycetidae</taxon>
        <taxon>Chaetothyriales</taxon>
        <taxon>Trichomeriaceae</taxon>
        <taxon>Knufia</taxon>
    </lineage>
</organism>
<dbReference type="EMBL" id="JAKLMC020000049">
    <property type="protein sequence ID" value="KAK5948350.1"/>
    <property type="molecule type" value="Genomic_DNA"/>
</dbReference>
<keyword evidence="2" id="KW-1185">Reference proteome</keyword>
<reference evidence="1 2" key="1">
    <citation type="submission" date="2022-12" db="EMBL/GenBank/DDBJ databases">
        <title>Genomic features and morphological characterization of a novel Knufia sp. strain isolated from spacecraft assembly facility.</title>
        <authorList>
            <person name="Teixeira M."/>
            <person name="Chander A.M."/>
            <person name="Stajich J.E."/>
            <person name="Venkateswaran K."/>
        </authorList>
    </citation>
    <scope>NUCLEOTIDE SEQUENCE [LARGE SCALE GENOMIC DNA]</scope>
    <source>
        <strain evidence="1 2">FJI-L2-BK-P2</strain>
    </source>
</reference>
<accession>A0AAN8I3E8</accession>
<gene>
    <name evidence="1" type="ORF">OHC33_010660</name>
</gene>
<proteinExistence type="predicted"/>
<protein>
    <submittedName>
        <fullName evidence="1">Uncharacterized protein</fullName>
    </submittedName>
</protein>
<sequence length="326" mass="36858">MPLTSLTDFPIEILDTIIHHCYAPWALYIHDRITNHTLPLDGPPSPSLLLVSRHISTFAQTHERRSFTRHLIFTTSSIQWRLLNRLRSISPTRLAWVIDNVETLVFCSPPLFTNRIPWVSLPSLKRIELDYCYRSANFRCQGTARELWSGSLDPLIVGFARDTERFDGPLVEDAWRAAVAMNPSMTDQVNESVDLGLKSGPSDSGGNKADARRVEVQIIKRMHVFESAAVRSSWPDDQGCSGAGRAEDWKIRVTATHRGRLQDIRFSIMSGNHEAPFGETVVWTAEKGFRDTIALDDDNAPRWELKVKGTLEREKYVCGESGALKE</sequence>
<dbReference type="Proteomes" id="UP001316803">
    <property type="component" value="Unassembled WGS sequence"/>
</dbReference>
<comment type="caution">
    <text evidence="1">The sequence shown here is derived from an EMBL/GenBank/DDBJ whole genome shotgun (WGS) entry which is preliminary data.</text>
</comment>
<evidence type="ECO:0000313" key="2">
    <source>
        <dbReference type="Proteomes" id="UP001316803"/>
    </source>
</evidence>
<dbReference type="AlphaFoldDB" id="A0AAN8I3E8"/>
<evidence type="ECO:0000313" key="1">
    <source>
        <dbReference type="EMBL" id="KAK5948350.1"/>
    </source>
</evidence>
<name>A0AAN8I3E8_9EURO</name>